<gene>
    <name evidence="1" type="ORF">ACFOEE_19855</name>
</gene>
<dbReference type="RefSeq" id="WP_377128671.1">
    <property type="nucleotide sequence ID" value="NZ_JBHRSD010000047.1"/>
</dbReference>
<reference evidence="2" key="1">
    <citation type="journal article" date="2019" name="Int. J. Syst. Evol. Microbiol.">
        <title>The Global Catalogue of Microorganisms (GCM) 10K type strain sequencing project: providing services to taxonomists for standard genome sequencing and annotation.</title>
        <authorList>
            <consortium name="The Broad Institute Genomics Platform"/>
            <consortium name="The Broad Institute Genome Sequencing Center for Infectious Disease"/>
            <person name="Wu L."/>
            <person name="Ma J."/>
        </authorList>
    </citation>
    <scope>NUCLEOTIDE SEQUENCE [LARGE SCALE GENOMIC DNA]</scope>
    <source>
        <strain evidence="2">KCTC 42730</strain>
    </source>
</reference>
<accession>A0ABV7CQ62</accession>
<evidence type="ECO:0000313" key="2">
    <source>
        <dbReference type="Proteomes" id="UP001595453"/>
    </source>
</evidence>
<dbReference type="Proteomes" id="UP001595453">
    <property type="component" value="Unassembled WGS sequence"/>
</dbReference>
<organism evidence="1 2">
    <name type="scientific">Pseudoalteromonas fenneropenaei</name>
    <dbReference type="NCBI Taxonomy" id="1737459"/>
    <lineage>
        <taxon>Bacteria</taxon>
        <taxon>Pseudomonadati</taxon>
        <taxon>Pseudomonadota</taxon>
        <taxon>Gammaproteobacteria</taxon>
        <taxon>Alteromonadales</taxon>
        <taxon>Pseudoalteromonadaceae</taxon>
        <taxon>Pseudoalteromonas</taxon>
    </lineage>
</organism>
<comment type="caution">
    <text evidence="1">The sequence shown here is derived from an EMBL/GenBank/DDBJ whole genome shotgun (WGS) entry which is preliminary data.</text>
</comment>
<sequence>MSEQLTLTIQLRLEPGCMGPNGKQYIEAFCTQQNQQAWQNSFAVLHVIPRYDKTLPEWEYFLKSKRLNDSQVEAVLTVFNQERQGLEETIEHQIADAVDAFMRDKY</sequence>
<keyword evidence="2" id="KW-1185">Reference proteome</keyword>
<evidence type="ECO:0000313" key="1">
    <source>
        <dbReference type="EMBL" id="MFC3034765.1"/>
    </source>
</evidence>
<dbReference type="EMBL" id="JBHRSD010000047">
    <property type="protein sequence ID" value="MFC3034765.1"/>
    <property type="molecule type" value="Genomic_DNA"/>
</dbReference>
<evidence type="ECO:0008006" key="3">
    <source>
        <dbReference type="Google" id="ProtNLM"/>
    </source>
</evidence>
<protein>
    <recommendedName>
        <fullName evidence="3">Orphan protein</fullName>
    </recommendedName>
</protein>
<name>A0ABV7CQ62_9GAMM</name>
<proteinExistence type="predicted"/>